<evidence type="ECO:0000313" key="3">
    <source>
        <dbReference type="Proteomes" id="UP000046122"/>
    </source>
</evidence>
<dbReference type="EMBL" id="CCNE01000010">
    <property type="protein sequence ID" value="CDX53683.1"/>
    <property type="molecule type" value="Genomic_DNA"/>
</dbReference>
<accession>A0A090G0I0</accession>
<dbReference type="Proteomes" id="UP000046122">
    <property type="component" value="Unassembled WGS sequence"/>
</dbReference>
<proteinExistence type="predicted"/>
<protein>
    <submittedName>
        <fullName evidence="2">Uncharacterized protein</fullName>
    </submittedName>
</protein>
<evidence type="ECO:0000256" key="1">
    <source>
        <dbReference type="SAM" id="MobiDB-lite"/>
    </source>
</evidence>
<name>A0A090G0I0_MESPL</name>
<reference evidence="2 3" key="1">
    <citation type="submission" date="2014-08" db="EMBL/GenBank/DDBJ databases">
        <authorList>
            <person name="Moulin Lionel"/>
        </authorList>
    </citation>
    <scope>NUCLEOTIDE SEQUENCE [LARGE SCALE GENOMIC DNA]</scope>
</reference>
<evidence type="ECO:0000313" key="2">
    <source>
        <dbReference type="EMBL" id="CDX53683.1"/>
    </source>
</evidence>
<dbReference type="AlphaFoldDB" id="A0A090G0I0"/>
<organism evidence="2 3">
    <name type="scientific">Mesorhizobium plurifarium</name>
    <dbReference type="NCBI Taxonomy" id="69974"/>
    <lineage>
        <taxon>Bacteria</taxon>
        <taxon>Pseudomonadati</taxon>
        <taxon>Pseudomonadota</taxon>
        <taxon>Alphaproteobacteria</taxon>
        <taxon>Hyphomicrobiales</taxon>
        <taxon>Phyllobacteriaceae</taxon>
        <taxon>Mesorhizobium</taxon>
    </lineage>
</organism>
<gene>
    <name evidence="2" type="ORF">MPL3365_180249</name>
</gene>
<sequence length="71" mass="7560">MGTLNFSHAVHGVARPGTRAPMHSNPRAGAHGPAKCDAVGEPMASVLGEYLATCIYFDVPSQQLILFIQRP</sequence>
<feature type="region of interest" description="Disordered" evidence="1">
    <location>
        <begin position="15"/>
        <end position="35"/>
    </location>
</feature>